<accession>A0ABV2QCI5</accession>
<evidence type="ECO:0000313" key="3">
    <source>
        <dbReference type="EMBL" id="MET4578740.1"/>
    </source>
</evidence>
<evidence type="ECO:0000259" key="1">
    <source>
        <dbReference type="PROSITE" id="PS50404"/>
    </source>
</evidence>
<evidence type="ECO:0000313" key="4">
    <source>
        <dbReference type="Proteomes" id="UP001549320"/>
    </source>
</evidence>
<keyword evidence="4" id="KW-1185">Reference proteome</keyword>
<protein>
    <submittedName>
        <fullName evidence="3">Glutathione S-transferase</fullName>
        <ecNumber evidence="3">2.5.1.18</ecNumber>
    </submittedName>
</protein>
<dbReference type="EMBL" id="JBEPSH010000007">
    <property type="protein sequence ID" value="MET4578740.1"/>
    <property type="molecule type" value="Genomic_DNA"/>
</dbReference>
<dbReference type="InterPro" id="IPR010987">
    <property type="entry name" value="Glutathione-S-Trfase_C-like"/>
</dbReference>
<name>A0ABV2QCI5_9BURK</name>
<keyword evidence="3" id="KW-0808">Transferase</keyword>
<dbReference type="InterPro" id="IPR004045">
    <property type="entry name" value="Glutathione_S-Trfase_N"/>
</dbReference>
<dbReference type="PANTHER" id="PTHR43968">
    <property type="match status" value="1"/>
</dbReference>
<dbReference type="CDD" id="cd10424">
    <property type="entry name" value="GST_C_9"/>
    <property type="match status" value="1"/>
</dbReference>
<dbReference type="PROSITE" id="PS50405">
    <property type="entry name" value="GST_CTER"/>
    <property type="match status" value="1"/>
</dbReference>
<dbReference type="InterPro" id="IPR036249">
    <property type="entry name" value="Thioredoxin-like_sf"/>
</dbReference>
<dbReference type="GO" id="GO:0004364">
    <property type="term" value="F:glutathione transferase activity"/>
    <property type="evidence" value="ECO:0007669"/>
    <property type="project" value="UniProtKB-EC"/>
</dbReference>
<dbReference type="CDD" id="cd00570">
    <property type="entry name" value="GST_N_family"/>
    <property type="match status" value="1"/>
</dbReference>
<dbReference type="Proteomes" id="UP001549320">
    <property type="component" value="Unassembled WGS sequence"/>
</dbReference>
<proteinExistence type="predicted"/>
<feature type="domain" description="GST N-terminal" evidence="1">
    <location>
        <begin position="1"/>
        <end position="75"/>
    </location>
</feature>
<dbReference type="PANTHER" id="PTHR43968:SF6">
    <property type="entry name" value="GLUTATHIONE S-TRANSFERASE OMEGA"/>
    <property type="match status" value="1"/>
</dbReference>
<dbReference type="SUPFAM" id="SSF52833">
    <property type="entry name" value="Thioredoxin-like"/>
    <property type="match status" value="1"/>
</dbReference>
<dbReference type="SFLD" id="SFLDS00019">
    <property type="entry name" value="Glutathione_Transferase_(cytos"/>
    <property type="match status" value="1"/>
</dbReference>
<comment type="caution">
    <text evidence="3">The sequence shown here is derived from an EMBL/GenBank/DDBJ whole genome shotgun (WGS) entry which is preliminary data.</text>
</comment>
<dbReference type="InterPro" id="IPR040079">
    <property type="entry name" value="Glutathione_S-Trfase"/>
</dbReference>
<feature type="domain" description="GST C-terminal" evidence="2">
    <location>
        <begin position="80"/>
        <end position="215"/>
    </location>
</feature>
<dbReference type="Gene3D" id="1.20.1050.10">
    <property type="match status" value="1"/>
</dbReference>
<evidence type="ECO:0000259" key="2">
    <source>
        <dbReference type="PROSITE" id="PS50405"/>
    </source>
</evidence>
<dbReference type="InterPro" id="IPR036282">
    <property type="entry name" value="Glutathione-S-Trfase_C_sf"/>
</dbReference>
<dbReference type="RefSeq" id="WP_354446225.1">
    <property type="nucleotide sequence ID" value="NZ_JBEPSH010000007.1"/>
</dbReference>
<gene>
    <name evidence="3" type="ORF">ABIE13_003856</name>
</gene>
<sequence>MLKLCGFAASNYYNKVKLALLEKGVPFEEVLAWLGETDPAASPLGKVPYAITDQGPLSESTIILEYIEDRYPDNPLLPASPYEAAKVRELLRYIELHLELLARNLYAEAFFGGKVSENLKEKIRPQLEKNVAGFGKLVKFSPFIAGENFTLADCAAAVHLPLVSSASKIIYGQDMLAGLPVKDYLKRLGERPAVQKVNADRKSNTEVMMARMKKP</sequence>
<dbReference type="EC" id="2.5.1.18" evidence="3"/>
<dbReference type="Gene3D" id="3.40.30.10">
    <property type="entry name" value="Glutaredoxin"/>
    <property type="match status" value="1"/>
</dbReference>
<dbReference type="SUPFAM" id="SSF47616">
    <property type="entry name" value="GST C-terminal domain-like"/>
    <property type="match status" value="1"/>
</dbReference>
<reference evidence="3 4" key="1">
    <citation type="submission" date="2024-06" db="EMBL/GenBank/DDBJ databases">
        <title>Sorghum-associated microbial communities from plants grown in Nebraska, USA.</title>
        <authorList>
            <person name="Schachtman D."/>
        </authorList>
    </citation>
    <scope>NUCLEOTIDE SEQUENCE [LARGE SCALE GENOMIC DNA]</scope>
    <source>
        <strain evidence="3 4">2709</strain>
    </source>
</reference>
<dbReference type="Pfam" id="PF13417">
    <property type="entry name" value="GST_N_3"/>
    <property type="match status" value="1"/>
</dbReference>
<organism evidence="3 4">
    <name type="scientific">Ottowia thiooxydans</name>
    <dbReference type="NCBI Taxonomy" id="219182"/>
    <lineage>
        <taxon>Bacteria</taxon>
        <taxon>Pseudomonadati</taxon>
        <taxon>Pseudomonadota</taxon>
        <taxon>Betaproteobacteria</taxon>
        <taxon>Burkholderiales</taxon>
        <taxon>Comamonadaceae</taxon>
        <taxon>Ottowia</taxon>
    </lineage>
</organism>
<dbReference type="PROSITE" id="PS50404">
    <property type="entry name" value="GST_NTER"/>
    <property type="match status" value="1"/>
</dbReference>
<dbReference type="InterPro" id="IPR050983">
    <property type="entry name" value="GST_Omega/HSP26"/>
</dbReference>